<feature type="region of interest" description="Disordered" evidence="1">
    <location>
        <begin position="20"/>
        <end position="43"/>
    </location>
</feature>
<feature type="non-terminal residue" evidence="2">
    <location>
        <position position="1"/>
    </location>
</feature>
<proteinExistence type="predicted"/>
<evidence type="ECO:0000313" key="2">
    <source>
        <dbReference type="EMBL" id="KAK3778386.1"/>
    </source>
</evidence>
<comment type="caution">
    <text evidence="2">The sequence shown here is derived from an EMBL/GenBank/DDBJ whole genome shotgun (WGS) entry which is preliminary data.</text>
</comment>
<accession>A0AAE1A0J7</accession>
<sequence>RVELEREGEPRREIVNVMNDKNKTELENNEGILSGPQRKGKTIPTECFKPHLLHRTGHSAVIRPDRLQRAVIPWATARSSRGCAWLNLAFNRTDIK</sequence>
<protein>
    <submittedName>
        <fullName evidence="2">Uncharacterized protein</fullName>
    </submittedName>
</protein>
<dbReference type="AlphaFoldDB" id="A0AAE1A0J7"/>
<gene>
    <name evidence="2" type="ORF">RRG08_066495</name>
</gene>
<organism evidence="2 3">
    <name type="scientific">Elysia crispata</name>
    <name type="common">lettuce slug</name>
    <dbReference type="NCBI Taxonomy" id="231223"/>
    <lineage>
        <taxon>Eukaryota</taxon>
        <taxon>Metazoa</taxon>
        <taxon>Spiralia</taxon>
        <taxon>Lophotrochozoa</taxon>
        <taxon>Mollusca</taxon>
        <taxon>Gastropoda</taxon>
        <taxon>Heterobranchia</taxon>
        <taxon>Euthyneura</taxon>
        <taxon>Panpulmonata</taxon>
        <taxon>Sacoglossa</taxon>
        <taxon>Placobranchoidea</taxon>
        <taxon>Plakobranchidae</taxon>
        <taxon>Elysia</taxon>
    </lineage>
</organism>
<reference evidence="2" key="1">
    <citation type="journal article" date="2023" name="G3 (Bethesda)">
        <title>A reference genome for the long-term kleptoplast-retaining sea slug Elysia crispata morphotype clarki.</title>
        <authorList>
            <person name="Eastman K.E."/>
            <person name="Pendleton A.L."/>
            <person name="Shaikh M.A."/>
            <person name="Suttiyut T."/>
            <person name="Ogas R."/>
            <person name="Tomko P."/>
            <person name="Gavelis G."/>
            <person name="Widhalm J.R."/>
            <person name="Wisecaver J.H."/>
        </authorList>
    </citation>
    <scope>NUCLEOTIDE SEQUENCE</scope>
    <source>
        <strain evidence="2">ECLA1</strain>
    </source>
</reference>
<evidence type="ECO:0000256" key="1">
    <source>
        <dbReference type="SAM" id="MobiDB-lite"/>
    </source>
</evidence>
<dbReference type="EMBL" id="JAWDGP010002964">
    <property type="protein sequence ID" value="KAK3778386.1"/>
    <property type="molecule type" value="Genomic_DNA"/>
</dbReference>
<name>A0AAE1A0J7_9GAST</name>
<keyword evidence="3" id="KW-1185">Reference proteome</keyword>
<evidence type="ECO:0000313" key="3">
    <source>
        <dbReference type="Proteomes" id="UP001283361"/>
    </source>
</evidence>
<dbReference type="Proteomes" id="UP001283361">
    <property type="component" value="Unassembled WGS sequence"/>
</dbReference>